<dbReference type="PRINTS" id="PR00463">
    <property type="entry name" value="EP450I"/>
</dbReference>
<evidence type="ECO:0000256" key="2">
    <source>
        <dbReference type="ARBA" id="ARBA00004167"/>
    </source>
</evidence>
<dbReference type="Pfam" id="PF00067">
    <property type="entry name" value="p450"/>
    <property type="match status" value="1"/>
</dbReference>
<sequence>MEYSESLIMWSIAIAVFVGTLILTWDCRRRGAPLPPGPKPWPVLGNLPHLGTKPHQSLAAMARKYGPLMYLRMGSVDVVVAGSSSVASHFLKTHDVNFSSRPPNSGARYIAYNYRDLVFAPYGPRWRALRKICALHLFSPKAVDDSSSLREDELRRLAAAFAGSDQTAVDLAQALNAATTNALARVLLGKRIFGEDDLHYARVFKEMVVELMVLAGAFNVGDFVPWLHWADPQGIVRKMKALHRRFDQFFDQLIEDHADSSTTSDLLSVLIKMKRDGTAVDGVYITDIEIKALLLNLFTAGTDTSSSTTEWAMAELIRHPEILTRVQRELDSVVGRDRFVTESDIPDLHYLQAVVKETFRLHPSTPLSLPRMAAESCEIDGYRVPKNSTLLVNVWAIGRDPEVWTDPLEFRPERFLPGGEAADVDVRGNDFEVIPFGAGRRICAGVALGLRAVQFMTASLVHGFDWTLPEGQVSEKLDMEEAYGLTLQRAVPLKVKPRPRLAPHVYNNKPI</sequence>
<dbReference type="EMBL" id="JAINDJ010000008">
    <property type="protein sequence ID" value="KAG9439428.1"/>
    <property type="molecule type" value="Genomic_DNA"/>
</dbReference>
<dbReference type="GO" id="GO:0004497">
    <property type="term" value="F:monooxygenase activity"/>
    <property type="evidence" value="ECO:0007669"/>
    <property type="project" value="UniProtKB-KW"/>
</dbReference>
<keyword evidence="8 15" id="KW-1133">Transmembrane helix</keyword>
<dbReference type="GO" id="GO:0016705">
    <property type="term" value="F:oxidoreductase activity, acting on paired donors, with incorporation or reduction of molecular oxygen"/>
    <property type="evidence" value="ECO:0007669"/>
    <property type="project" value="InterPro"/>
</dbReference>
<name>A0AAV7DWS3_ARIFI</name>
<keyword evidence="12 15" id="KW-0472">Membrane</keyword>
<dbReference type="AlphaFoldDB" id="A0AAV7DWS3"/>
<dbReference type="GO" id="GO:0005506">
    <property type="term" value="F:iron ion binding"/>
    <property type="evidence" value="ECO:0007669"/>
    <property type="project" value="InterPro"/>
</dbReference>
<dbReference type="PRINTS" id="PR00385">
    <property type="entry name" value="P450"/>
</dbReference>
<dbReference type="Gene3D" id="1.10.630.10">
    <property type="entry name" value="Cytochrome P450"/>
    <property type="match status" value="1"/>
</dbReference>
<evidence type="ECO:0000256" key="12">
    <source>
        <dbReference type="ARBA" id="ARBA00023136"/>
    </source>
</evidence>
<evidence type="ECO:0000256" key="9">
    <source>
        <dbReference type="ARBA" id="ARBA00023002"/>
    </source>
</evidence>
<comment type="subcellular location">
    <subcellularLocation>
        <location evidence="2">Membrane</location>
        <topology evidence="2">Single-pass membrane protein</topology>
    </subcellularLocation>
</comment>
<reference evidence="16 17" key="1">
    <citation type="submission" date="2021-07" db="EMBL/GenBank/DDBJ databases">
        <title>The Aristolochia fimbriata genome: insights into angiosperm evolution, floral development and chemical biosynthesis.</title>
        <authorList>
            <person name="Jiao Y."/>
        </authorList>
    </citation>
    <scope>NUCLEOTIDE SEQUENCE [LARGE SCALE GENOMIC DNA]</scope>
    <source>
        <strain evidence="16">IBCAS-2021</strain>
        <tissue evidence="16">Leaf</tissue>
    </source>
</reference>
<dbReference type="InterPro" id="IPR017972">
    <property type="entry name" value="Cyt_P450_CS"/>
</dbReference>
<evidence type="ECO:0000256" key="10">
    <source>
        <dbReference type="ARBA" id="ARBA00023004"/>
    </source>
</evidence>
<evidence type="ECO:0000256" key="11">
    <source>
        <dbReference type="ARBA" id="ARBA00023033"/>
    </source>
</evidence>
<dbReference type="InterPro" id="IPR001128">
    <property type="entry name" value="Cyt_P450"/>
</dbReference>
<gene>
    <name evidence="16" type="ORF">H6P81_019593</name>
</gene>
<evidence type="ECO:0000256" key="8">
    <source>
        <dbReference type="ARBA" id="ARBA00022989"/>
    </source>
</evidence>
<dbReference type="InterPro" id="IPR036396">
    <property type="entry name" value="Cyt_P450_sf"/>
</dbReference>
<dbReference type="Proteomes" id="UP000825729">
    <property type="component" value="Unassembled WGS sequence"/>
</dbReference>
<keyword evidence="17" id="KW-1185">Reference proteome</keyword>
<comment type="similarity">
    <text evidence="3 14">Belongs to the cytochrome P450 family.</text>
</comment>
<dbReference type="InterPro" id="IPR002401">
    <property type="entry name" value="Cyt_P450_E_grp-I"/>
</dbReference>
<dbReference type="PROSITE" id="PS00086">
    <property type="entry name" value="CYTOCHROME_P450"/>
    <property type="match status" value="1"/>
</dbReference>
<evidence type="ECO:0000256" key="1">
    <source>
        <dbReference type="ARBA" id="ARBA00001971"/>
    </source>
</evidence>
<protein>
    <recommendedName>
        <fullName evidence="18">Flavonoid 3'-monooxygenase</fullName>
    </recommendedName>
</protein>
<evidence type="ECO:0000256" key="5">
    <source>
        <dbReference type="ARBA" id="ARBA00022692"/>
    </source>
</evidence>
<evidence type="ECO:0000256" key="6">
    <source>
        <dbReference type="ARBA" id="ARBA00022723"/>
    </source>
</evidence>
<evidence type="ECO:0000313" key="17">
    <source>
        <dbReference type="Proteomes" id="UP000825729"/>
    </source>
</evidence>
<dbReference type="PANTHER" id="PTHR47944:SF18">
    <property type="entry name" value="FLAVONOID 3'-MONOOXYGENASE"/>
    <property type="match status" value="1"/>
</dbReference>
<evidence type="ECO:0000256" key="4">
    <source>
        <dbReference type="ARBA" id="ARBA00022617"/>
    </source>
</evidence>
<dbReference type="PANTHER" id="PTHR47944">
    <property type="entry name" value="CYTOCHROME P450 98A9"/>
    <property type="match status" value="1"/>
</dbReference>
<organism evidence="16 17">
    <name type="scientific">Aristolochia fimbriata</name>
    <name type="common">White veined hardy Dutchman's pipe vine</name>
    <dbReference type="NCBI Taxonomy" id="158543"/>
    <lineage>
        <taxon>Eukaryota</taxon>
        <taxon>Viridiplantae</taxon>
        <taxon>Streptophyta</taxon>
        <taxon>Embryophyta</taxon>
        <taxon>Tracheophyta</taxon>
        <taxon>Spermatophyta</taxon>
        <taxon>Magnoliopsida</taxon>
        <taxon>Magnoliidae</taxon>
        <taxon>Piperales</taxon>
        <taxon>Aristolochiaceae</taxon>
        <taxon>Aristolochia</taxon>
    </lineage>
</organism>
<dbReference type="GO" id="GO:0020037">
    <property type="term" value="F:heme binding"/>
    <property type="evidence" value="ECO:0007669"/>
    <property type="project" value="InterPro"/>
</dbReference>
<keyword evidence="4 13" id="KW-0349">Heme</keyword>
<evidence type="ECO:0008006" key="18">
    <source>
        <dbReference type="Google" id="ProtNLM"/>
    </source>
</evidence>
<evidence type="ECO:0000256" key="14">
    <source>
        <dbReference type="RuleBase" id="RU000461"/>
    </source>
</evidence>
<keyword evidence="6 13" id="KW-0479">Metal-binding</keyword>
<evidence type="ECO:0000256" key="15">
    <source>
        <dbReference type="SAM" id="Phobius"/>
    </source>
</evidence>
<dbReference type="SUPFAM" id="SSF48264">
    <property type="entry name" value="Cytochrome P450"/>
    <property type="match status" value="1"/>
</dbReference>
<feature type="transmembrane region" description="Helical" evidence="15">
    <location>
        <begin position="7"/>
        <end position="25"/>
    </location>
</feature>
<keyword evidence="7" id="KW-0521">NADP</keyword>
<keyword evidence="11 14" id="KW-0503">Monooxygenase</keyword>
<evidence type="ECO:0000256" key="3">
    <source>
        <dbReference type="ARBA" id="ARBA00010617"/>
    </source>
</evidence>
<evidence type="ECO:0000256" key="7">
    <source>
        <dbReference type="ARBA" id="ARBA00022857"/>
    </source>
</evidence>
<proteinExistence type="inferred from homology"/>
<comment type="cofactor">
    <cofactor evidence="1 13">
        <name>heme</name>
        <dbReference type="ChEBI" id="CHEBI:30413"/>
    </cofactor>
</comment>
<keyword evidence="9 14" id="KW-0560">Oxidoreductase</keyword>
<accession>A0AAV7DWS3</accession>
<comment type="caution">
    <text evidence="16">The sequence shown here is derived from an EMBL/GenBank/DDBJ whole genome shotgun (WGS) entry which is preliminary data.</text>
</comment>
<dbReference type="FunFam" id="1.10.630.10:FF:000097">
    <property type="entry name" value="Cytochrome P-450 19"/>
    <property type="match status" value="1"/>
</dbReference>
<dbReference type="GO" id="GO:0016020">
    <property type="term" value="C:membrane"/>
    <property type="evidence" value="ECO:0007669"/>
    <property type="project" value="UniProtKB-SubCell"/>
</dbReference>
<evidence type="ECO:0000313" key="16">
    <source>
        <dbReference type="EMBL" id="KAG9439428.1"/>
    </source>
</evidence>
<feature type="binding site" description="axial binding residue" evidence="13">
    <location>
        <position position="443"/>
    </location>
    <ligand>
        <name>heme</name>
        <dbReference type="ChEBI" id="CHEBI:30413"/>
    </ligand>
    <ligandPart>
        <name>Fe</name>
        <dbReference type="ChEBI" id="CHEBI:18248"/>
    </ligandPart>
</feature>
<keyword evidence="10 13" id="KW-0408">Iron</keyword>
<keyword evidence="5 15" id="KW-0812">Transmembrane</keyword>
<evidence type="ECO:0000256" key="13">
    <source>
        <dbReference type="PIRSR" id="PIRSR602401-1"/>
    </source>
</evidence>